<name>A0A8H4Q8Z1_9HYPO</name>
<organism evidence="2 3">
    <name type="scientific">Ophiocordyceps camponoti-floridani</name>
    <dbReference type="NCBI Taxonomy" id="2030778"/>
    <lineage>
        <taxon>Eukaryota</taxon>
        <taxon>Fungi</taxon>
        <taxon>Dikarya</taxon>
        <taxon>Ascomycota</taxon>
        <taxon>Pezizomycotina</taxon>
        <taxon>Sordariomycetes</taxon>
        <taxon>Hypocreomycetidae</taxon>
        <taxon>Hypocreales</taxon>
        <taxon>Ophiocordycipitaceae</taxon>
        <taxon>Ophiocordyceps</taxon>
    </lineage>
</organism>
<sequence>MSRAIVIGQPRPDPEIKPPPPLYDTLHNSLVLTNVVPYLPLSAVLNLAATDKAFRSLVYRTPGVFRHLDLSRLRRAQLELDEVDHVVDIWRSPRLDESLTEDDFYSGPLRGVLSNLRRRDIFHGVQTLVLDGLSVTAELCHDLINDGSLAIRILSVRDVTNLNHGKLRAALRYACRKSRPESDPKLRALYVFGPKESPPPQALLQPDSHAASVGSDWNHKSQQAPTSSLRRDGDGDAWWIKHGRIMTRPILPEWADCMLACEGIIAFDAPLCEGPRHLNSPAFGRSSLPGGDQSPSVATFSVSACEGCGSAPEGLVQPTRSPARLPLLSPLPILSSSVQAATTPHQPCQPFVARCVDCLWGRYCSACHKWWCETCYKIPGQAGDGHVVVADDSEDEGGDAPTLEGFMTAIKTESRISKSCWECGNNCDACIDQTQRVCRKCCGGYCIIHNEGSSASHCDWCVSRGRGLGRL</sequence>
<accession>A0A8H4Q8Z1</accession>
<gene>
    <name evidence="2" type="ORF">GQ602_001651</name>
</gene>
<dbReference type="Proteomes" id="UP000562929">
    <property type="component" value="Unassembled WGS sequence"/>
</dbReference>
<proteinExistence type="predicted"/>
<protein>
    <submittedName>
        <fullName evidence="2">Ubiquitin fusion degradation protein (Ufd1)</fullName>
    </submittedName>
</protein>
<dbReference type="EMBL" id="JAACLJ010000002">
    <property type="protein sequence ID" value="KAF4591352.1"/>
    <property type="molecule type" value="Genomic_DNA"/>
</dbReference>
<evidence type="ECO:0000313" key="2">
    <source>
        <dbReference type="EMBL" id="KAF4591352.1"/>
    </source>
</evidence>
<reference evidence="2 3" key="1">
    <citation type="journal article" date="2020" name="G3 (Bethesda)">
        <title>Genetic Underpinnings of Host Manipulation by Ophiocordyceps as Revealed by Comparative Transcriptomics.</title>
        <authorList>
            <person name="Will I."/>
            <person name="Das B."/>
            <person name="Trinh T."/>
            <person name="Brachmann A."/>
            <person name="Ohm R.A."/>
            <person name="de Bekker C."/>
        </authorList>
    </citation>
    <scope>NUCLEOTIDE SEQUENCE [LARGE SCALE GENOMIC DNA]</scope>
    <source>
        <strain evidence="2 3">EC05</strain>
    </source>
</reference>
<feature type="region of interest" description="Disordered" evidence="1">
    <location>
        <begin position="199"/>
        <end position="233"/>
    </location>
</feature>
<evidence type="ECO:0000256" key="1">
    <source>
        <dbReference type="SAM" id="MobiDB-lite"/>
    </source>
</evidence>
<evidence type="ECO:0000313" key="3">
    <source>
        <dbReference type="Proteomes" id="UP000562929"/>
    </source>
</evidence>
<comment type="caution">
    <text evidence="2">The sequence shown here is derived from an EMBL/GenBank/DDBJ whole genome shotgun (WGS) entry which is preliminary data.</text>
</comment>
<keyword evidence="3" id="KW-1185">Reference proteome</keyword>
<dbReference type="OrthoDB" id="5345494at2759"/>
<dbReference type="AlphaFoldDB" id="A0A8H4Q8Z1"/>